<feature type="transmembrane region" description="Helical" evidence="2">
    <location>
        <begin position="92"/>
        <end position="113"/>
    </location>
</feature>
<dbReference type="Pfam" id="PF15125">
    <property type="entry name" value="TMEM238"/>
    <property type="match status" value="1"/>
</dbReference>
<evidence type="ECO:0000313" key="4">
    <source>
        <dbReference type="Proteomes" id="UP001158576"/>
    </source>
</evidence>
<proteinExistence type="predicted"/>
<keyword evidence="2" id="KW-0472">Membrane</keyword>
<dbReference type="EMBL" id="OU015569">
    <property type="protein sequence ID" value="CAG5099495.1"/>
    <property type="molecule type" value="Genomic_DNA"/>
</dbReference>
<organism evidence="3 4">
    <name type="scientific">Oikopleura dioica</name>
    <name type="common">Tunicate</name>
    <dbReference type="NCBI Taxonomy" id="34765"/>
    <lineage>
        <taxon>Eukaryota</taxon>
        <taxon>Metazoa</taxon>
        <taxon>Chordata</taxon>
        <taxon>Tunicata</taxon>
        <taxon>Appendicularia</taxon>
        <taxon>Copelata</taxon>
        <taxon>Oikopleuridae</taxon>
        <taxon>Oikopleura</taxon>
    </lineage>
</organism>
<evidence type="ECO:0000313" key="3">
    <source>
        <dbReference type="EMBL" id="CAG5099495.1"/>
    </source>
</evidence>
<dbReference type="Proteomes" id="UP001158576">
    <property type="component" value="Chromosome XSR"/>
</dbReference>
<sequence length="238" mass="26442">MDSVSGGSTGTGTRRGSDLSHVRRGGLELRYPSQFKKIDSVIIEEDEYRSTKNDRTVNYRKCVCPFIVGVVLMIAGIVQLGVGLALRDTLDTLGYSGGISILFAIMCMMLWYACSLEVEDREMPRVSLPKKSKGPPKWLKNNESRTQSRLVAPDTPDQTFACFPTRSNNLETKAVVELDELSTSTSHQNQNHQHLDPTTHEKKYALPMYESPVPRPVTLELGGESNPAFVDECNDTPC</sequence>
<keyword evidence="2" id="KW-0812">Transmembrane</keyword>
<reference evidence="3 4" key="1">
    <citation type="submission" date="2021-04" db="EMBL/GenBank/DDBJ databases">
        <authorList>
            <person name="Bliznina A."/>
        </authorList>
    </citation>
    <scope>NUCLEOTIDE SEQUENCE [LARGE SCALE GENOMIC DNA]</scope>
</reference>
<keyword evidence="2" id="KW-1133">Transmembrane helix</keyword>
<dbReference type="InterPro" id="IPR029365">
    <property type="entry name" value="TMEM238"/>
</dbReference>
<protein>
    <submittedName>
        <fullName evidence="3">Oidioi.mRNA.OKI2018_I69.XSR.g16550.t1.cds</fullName>
    </submittedName>
</protein>
<name>A0ABN7SIB1_OIKDI</name>
<feature type="transmembrane region" description="Helical" evidence="2">
    <location>
        <begin position="62"/>
        <end position="86"/>
    </location>
</feature>
<accession>A0ABN7SIB1</accession>
<feature type="region of interest" description="Disordered" evidence="1">
    <location>
        <begin position="126"/>
        <end position="150"/>
    </location>
</feature>
<gene>
    <name evidence="3" type="ORF">OKIOD_LOCUS8108</name>
</gene>
<evidence type="ECO:0000256" key="2">
    <source>
        <dbReference type="SAM" id="Phobius"/>
    </source>
</evidence>
<evidence type="ECO:0000256" key="1">
    <source>
        <dbReference type="SAM" id="MobiDB-lite"/>
    </source>
</evidence>
<keyword evidence="4" id="KW-1185">Reference proteome</keyword>